<evidence type="ECO:0000259" key="5">
    <source>
        <dbReference type="Pfam" id="PF00535"/>
    </source>
</evidence>
<proteinExistence type="inferred from homology"/>
<evidence type="ECO:0000313" key="7">
    <source>
        <dbReference type="EMBL" id="MCM6763525.1"/>
    </source>
</evidence>
<feature type="domain" description="Glycosyltransferase 2-like" evidence="6">
    <location>
        <begin position="138"/>
        <end position="221"/>
    </location>
</feature>
<dbReference type="InterPro" id="IPR029044">
    <property type="entry name" value="Nucleotide-diphossugar_trans"/>
</dbReference>
<dbReference type="Proteomes" id="UP001155240">
    <property type="component" value="Unassembled WGS sequence"/>
</dbReference>
<comment type="caution">
    <text evidence="7">The sequence shown here is derived from an EMBL/GenBank/DDBJ whole genome shotgun (WGS) entry which is preliminary data.</text>
</comment>
<evidence type="ECO:0000313" key="8">
    <source>
        <dbReference type="Proteomes" id="UP001155240"/>
    </source>
</evidence>
<gene>
    <name evidence="7" type="ORF">NB037_13960</name>
</gene>
<dbReference type="CDD" id="cd00761">
    <property type="entry name" value="Glyco_tranf_GTA_type"/>
    <property type="match status" value="1"/>
</dbReference>
<protein>
    <submittedName>
        <fullName evidence="7">Glycosyltransferase family 2 protein</fullName>
    </submittedName>
</protein>
<dbReference type="SUPFAM" id="SSF53448">
    <property type="entry name" value="Nucleotide-diphospho-sugar transferases"/>
    <property type="match status" value="1"/>
</dbReference>
<evidence type="ECO:0000256" key="4">
    <source>
        <dbReference type="ARBA" id="ARBA00022679"/>
    </source>
</evidence>
<sequence length="311" mass="33159">MSPSDVSIILCTRERPDMLREALAAIAAGTDPAVEVIVVDSASTDSRTREVALAAGARYVRTDVKGLSIARNVGLAASERAILVYTDDDCSPTPGWIEALIDAFADPAVTVATGRMLDHTLVDTDVPPTDRIVYRTAVRGLDAGHGAVMAFRRSTLLSLGGFDEVLGAGRFLAGAEDLDIFCRALKAGGTAVFVPDSVVLHVNTRNPSAYRRLMRGYGLGLGALVGKWWRLSPLIGARLTATLAVRSGRRLVRSAKRRGRGARDELAMLEGILRGYLRSRHLRLSGSVFVDEFPPTPLRLPAAASTAPDAG</sequence>
<evidence type="ECO:0000259" key="6">
    <source>
        <dbReference type="Pfam" id="PF13632"/>
    </source>
</evidence>
<name>A0A9X2ISK8_9MICO</name>
<reference evidence="7" key="1">
    <citation type="submission" date="2022-06" db="EMBL/GenBank/DDBJ databases">
        <title>Whole genome shotgun sequencing (WGS) of Rathayibacter sp. ZW T2_19, isolated from stored onions (Allium cepa).</title>
        <authorList>
            <person name="Stoll D.A."/>
            <person name="Huch M."/>
        </authorList>
    </citation>
    <scope>NUCLEOTIDE SEQUENCE</scope>
    <source>
        <strain evidence="7">ZW T2_19</strain>
    </source>
</reference>
<dbReference type="PANTHER" id="PTHR43179">
    <property type="entry name" value="RHAMNOSYLTRANSFERASE WBBL"/>
    <property type="match status" value="1"/>
</dbReference>
<accession>A0A9X2ISK8</accession>
<keyword evidence="3" id="KW-0328">Glycosyltransferase</keyword>
<comment type="similarity">
    <text evidence="2">Belongs to the glycosyltransferase 2 family.</text>
</comment>
<keyword evidence="8" id="KW-1185">Reference proteome</keyword>
<dbReference type="EMBL" id="JAMRYM010000068">
    <property type="protein sequence ID" value="MCM6763525.1"/>
    <property type="molecule type" value="Genomic_DNA"/>
</dbReference>
<dbReference type="Pfam" id="PF00535">
    <property type="entry name" value="Glycos_transf_2"/>
    <property type="match status" value="1"/>
</dbReference>
<feature type="domain" description="Glycosyltransferase 2-like" evidence="5">
    <location>
        <begin position="7"/>
        <end position="131"/>
    </location>
</feature>
<dbReference type="Gene3D" id="3.90.550.10">
    <property type="entry name" value="Spore Coat Polysaccharide Biosynthesis Protein SpsA, Chain A"/>
    <property type="match status" value="1"/>
</dbReference>
<organism evidence="7 8">
    <name type="scientific">Rathayibacter rubneri</name>
    <dbReference type="NCBI Taxonomy" id="2950106"/>
    <lineage>
        <taxon>Bacteria</taxon>
        <taxon>Bacillati</taxon>
        <taxon>Actinomycetota</taxon>
        <taxon>Actinomycetes</taxon>
        <taxon>Micrococcales</taxon>
        <taxon>Microbacteriaceae</taxon>
        <taxon>Rathayibacter</taxon>
    </lineage>
</organism>
<evidence type="ECO:0000256" key="2">
    <source>
        <dbReference type="ARBA" id="ARBA00006739"/>
    </source>
</evidence>
<dbReference type="Pfam" id="PF13632">
    <property type="entry name" value="Glyco_trans_2_3"/>
    <property type="match status" value="1"/>
</dbReference>
<evidence type="ECO:0000256" key="1">
    <source>
        <dbReference type="ARBA" id="ARBA00004776"/>
    </source>
</evidence>
<dbReference type="GO" id="GO:0016757">
    <property type="term" value="F:glycosyltransferase activity"/>
    <property type="evidence" value="ECO:0007669"/>
    <property type="project" value="UniProtKB-KW"/>
</dbReference>
<evidence type="ECO:0000256" key="3">
    <source>
        <dbReference type="ARBA" id="ARBA00022676"/>
    </source>
</evidence>
<comment type="pathway">
    <text evidence="1">Cell wall biogenesis; cell wall polysaccharide biosynthesis.</text>
</comment>
<dbReference type="AlphaFoldDB" id="A0A9X2ISK8"/>
<dbReference type="RefSeq" id="WP_251946677.1">
    <property type="nucleotide sequence ID" value="NZ_JAMRYM010000068.1"/>
</dbReference>
<dbReference type="InterPro" id="IPR001173">
    <property type="entry name" value="Glyco_trans_2-like"/>
</dbReference>
<dbReference type="PANTHER" id="PTHR43179:SF12">
    <property type="entry name" value="GALACTOFURANOSYLTRANSFERASE GLFT2"/>
    <property type="match status" value="1"/>
</dbReference>
<keyword evidence="4" id="KW-0808">Transferase</keyword>